<keyword evidence="3" id="KW-0274">FAD</keyword>
<feature type="domain" description="FAD/NAD(P)-binding" evidence="5">
    <location>
        <begin position="13"/>
        <end position="317"/>
    </location>
</feature>
<keyword evidence="2" id="KW-0285">Flavoprotein</keyword>
<dbReference type="RefSeq" id="WP_367967334.1">
    <property type="nucleotide sequence ID" value="NZ_JBAKFJ010000001.1"/>
</dbReference>
<evidence type="ECO:0000259" key="5">
    <source>
        <dbReference type="Pfam" id="PF07992"/>
    </source>
</evidence>
<dbReference type="InterPro" id="IPR017584">
    <property type="entry name" value="Pyridine_nucleo_diS_OxRdtase_N"/>
</dbReference>
<dbReference type="Pfam" id="PF07992">
    <property type="entry name" value="Pyr_redox_2"/>
    <property type="match status" value="1"/>
</dbReference>
<dbReference type="InterPro" id="IPR051169">
    <property type="entry name" value="NADH-Q_oxidoreductase"/>
</dbReference>
<keyword evidence="4" id="KW-0560">Oxidoreductase</keyword>
<organism evidence="6 7">
    <name type="scientific">Spiribacter onubensis</name>
    <dbReference type="NCBI Taxonomy" id="3122420"/>
    <lineage>
        <taxon>Bacteria</taxon>
        <taxon>Pseudomonadati</taxon>
        <taxon>Pseudomonadota</taxon>
        <taxon>Gammaproteobacteria</taxon>
        <taxon>Chromatiales</taxon>
        <taxon>Ectothiorhodospiraceae</taxon>
        <taxon>Spiribacter</taxon>
    </lineage>
</organism>
<dbReference type="Gene3D" id="3.50.50.100">
    <property type="match status" value="1"/>
</dbReference>
<sequence length="396" mass="43412">MSGVSGRPGAGPSLVLIGGGHSHVEVLRRFGRHAIAGVELTVISPDRYTPYSGMLPGYVAGHYSWSDVHIDLARLARSARARFIQDGAKGLALRSRTVHCESGLAIDWDRLSINVGSTPRPEAPGAAGHAVAVKPIYRFNERWLALLERVRRAGGRLRIAVVGGGAGGVELLLAMQFRLRNECTALGQDADRLEFMLFSRGRHILPTHSPRVRLRFQRVLARRGIALYCDAAVTAVDESGLRTRDGQWHPADEVIWVTGASGPDWLRGSGLALDSLGFIQIRESLQTITDPDVFAAGDIASMVRHPREKAGVIAVRQGPPLAANLRRSLTGRPVRAWHPQRHWLALISTGDRYAVASRGSLGIGGRWLWHCKDWIDRRFMRRYRLPGDRTGSGPGT</sequence>
<evidence type="ECO:0000313" key="7">
    <source>
        <dbReference type="Proteomes" id="UP001556653"/>
    </source>
</evidence>
<evidence type="ECO:0000313" key="6">
    <source>
        <dbReference type="EMBL" id="MEX0386863.1"/>
    </source>
</evidence>
<evidence type="ECO:0000256" key="1">
    <source>
        <dbReference type="ARBA" id="ARBA00001974"/>
    </source>
</evidence>
<comment type="cofactor">
    <cofactor evidence="1">
        <name>FAD</name>
        <dbReference type="ChEBI" id="CHEBI:57692"/>
    </cofactor>
</comment>
<proteinExistence type="predicted"/>
<protein>
    <submittedName>
        <fullName evidence="6">FAD-dependent oxidoreductase</fullName>
    </submittedName>
</protein>
<evidence type="ECO:0000256" key="3">
    <source>
        <dbReference type="ARBA" id="ARBA00022827"/>
    </source>
</evidence>
<evidence type="ECO:0000256" key="4">
    <source>
        <dbReference type="ARBA" id="ARBA00023002"/>
    </source>
</evidence>
<comment type="caution">
    <text evidence="6">The sequence shown here is derived from an EMBL/GenBank/DDBJ whole genome shotgun (WGS) entry which is preliminary data.</text>
</comment>
<evidence type="ECO:0000256" key="2">
    <source>
        <dbReference type="ARBA" id="ARBA00022630"/>
    </source>
</evidence>
<dbReference type="SUPFAM" id="SSF51905">
    <property type="entry name" value="FAD/NAD(P)-binding domain"/>
    <property type="match status" value="2"/>
</dbReference>
<dbReference type="InterPro" id="IPR036188">
    <property type="entry name" value="FAD/NAD-bd_sf"/>
</dbReference>
<name>A0ABV3S9P5_9GAMM</name>
<dbReference type="EMBL" id="JBAKFJ010000001">
    <property type="protein sequence ID" value="MEX0386863.1"/>
    <property type="molecule type" value="Genomic_DNA"/>
</dbReference>
<reference evidence="6 7" key="1">
    <citation type="submission" date="2024-02" db="EMBL/GenBank/DDBJ databases">
        <title>New especies of Spiribacter isolated from saline water.</title>
        <authorList>
            <person name="Leon M.J."/>
            <person name="De La Haba R."/>
            <person name="Sanchez-Porro C."/>
            <person name="Ventosa A."/>
        </authorList>
    </citation>
    <scope>NUCLEOTIDE SEQUENCE [LARGE SCALE GENOMIC DNA]</scope>
    <source>
        <strain evidence="7">ag22IC4-227</strain>
    </source>
</reference>
<dbReference type="PANTHER" id="PTHR42913:SF9">
    <property type="entry name" value="SLR1591 PROTEIN"/>
    <property type="match status" value="1"/>
</dbReference>
<dbReference type="NCBIfam" id="TIGR03169">
    <property type="entry name" value="Nterm_to_SelD"/>
    <property type="match status" value="1"/>
</dbReference>
<accession>A0ABV3S9P5</accession>
<dbReference type="InterPro" id="IPR023753">
    <property type="entry name" value="FAD/NAD-binding_dom"/>
</dbReference>
<gene>
    <name evidence="6" type="ORF">V6X64_07660</name>
</gene>
<keyword evidence="7" id="KW-1185">Reference proteome</keyword>
<dbReference type="PRINTS" id="PR00368">
    <property type="entry name" value="FADPNR"/>
</dbReference>
<dbReference type="Proteomes" id="UP001556653">
    <property type="component" value="Unassembled WGS sequence"/>
</dbReference>
<dbReference type="PANTHER" id="PTHR42913">
    <property type="entry name" value="APOPTOSIS-INDUCING FACTOR 1"/>
    <property type="match status" value="1"/>
</dbReference>